<dbReference type="AlphaFoldDB" id="A0A1E4TN19"/>
<reference evidence="3" key="1">
    <citation type="submission" date="2016-05" db="EMBL/GenBank/DDBJ databases">
        <title>Comparative genomics of biotechnologically important yeasts.</title>
        <authorList>
            <consortium name="DOE Joint Genome Institute"/>
            <person name="Riley R."/>
            <person name="Haridas S."/>
            <person name="Wolfe K.H."/>
            <person name="Lopes M.R."/>
            <person name="Hittinger C.T."/>
            <person name="Goker M."/>
            <person name="Salamov A."/>
            <person name="Wisecaver J."/>
            <person name="Long T.M."/>
            <person name="Aerts A.L."/>
            <person name="Barry K."/>
            <person name="Choi C."/>
            <person name="Clum A."/>
            <person name="Coughlan A.Y."/>
            <person name="Deshpande S."/>
            <person name="Douglass A.P."/>
            <person name="Hanson S.J."/>
            <person name="Klenk H.-P."/>
            <person name="Labutti K."/>
            <person name="Lapidus A."/>
            <person name="Lindquist E."/>
            <person name="Lipzen A."/>
            <person name="Meier-Kolthoff J.P."/>
            <person name="Ohm R.A."/>
            <person name="Otillar R.P."/>
            <person name="Pangilinan J."/>
            <person name="Peng Y."/>
            <person name="Rokas A."/>
            <person name="Rosa C.A."/>
            <person name="Scheuner C."/>
            <person name="Sibirny A.A."/>
            <person name="Slot J.C."/>
            <person name="Stielow J.B."/>
            <person name="Sun H."/>
            <person name="Kurtzman C.P."/>
            <person name="Blackwell M."/>
            <person name="Grigoriev I.V."/>
            <person name="Jeffries T.W."/>
        </authorList>
    </citation>
    <scope>NUCLEOTIDE SEQUENCE [LARGE SCALE GENOMIC DNA]</scope>
    <source>
        <strain evidence="3">NRRL Y-2460</strain>
    </source>
</reference>
<organism evidence="2 3">
    <name type="scientific">Pachysolen tannophilus NRRL Y-2460</name>
    <dbReference type="NCBI Taxonomy" id="669874"/>
    <lineage>
        <taxon>Eukaryota</taxon>
        <taxon>Fungi</taxon>
        <taxon>Dikarya</taxon>
        <taxon>Ascomycota</taxon>
        <taxon>Saccharomycotina</taxon>
        <taxon>Pichiomycetes</taxon>
        <taxon>Pachysolenaceae</taxon>
        <taxon>Pachysolen</taxon>
    </lineage>
</organism>
<feature type="region of interest" description="Disordered" evidence="1">
    <location>
        <begin position="66"/>
        <end position="89"/>
    </location>
</feature>
<sequence>MPANFFKKKKNHSNSQRPSGNSAIPGKRDTSDSSSLISGSITSKSSFHQLPRASLQQDVYSYTRNGSSEYQHQNPNQSQSQIQSQSQSQSAQQLQQLQLQQQQQASQHQYHTPLLAGQQQHYFPNSQSVSPPEYATPPTTVNSNYSPSYKTRQYNSANIPMQSTFAQQHQYRTQPTSYSATPSPYNRNLEYSNGRNYQQAQGLALYHL</sequence>
<dbReference type="Proteomes" id="UP000094236">
    <property type="component" value="Unassembled WGS sequence"/>
</dbReference>
<feature type="compositionally biased region" description="Low complexity" evidence="1">
    <location>
        <begin position="32"/>
        <end position="46"/>
    </location>
</feature>
<evidence type="ECO:0000313" key="3">
    <source>
        <dbReference type="Proteomes" id="UP000094236"/>
    </source>
</evidence>
<protein>
    <submittedName>
        <fullName evidence="2">Uncharacterized protein</fullName>
    </submittedName>
</protein>
<feature type="region of interest" description="Disordered" evidence="1">
    <location>
        <begin position="123"/>
        <end position="150"/>
    </location>
</feature>
<dbReference type="EMBL" id="KV454018">
    <property type="protein sequence ID" value="ODV93156.1"/>
    <property type="molecule type" value="Genomic_DNA"/>
</dbReference>
<accession>A0A1E4TN19</accession>
<feature type="compositionally biased region" description="Polar residues" evidence="1">
    <location>
        <begin position="13"/>
        <end position="22"/>
    </location>
</feature>
<name>A0A1E4TN19_PACTA</name>
<feature type="compositionally biased region" description="Basic residues" evidence="1">
    <location>
        <begin position="1"/>
        <end position="12"/>
    </location>
</feature>
<evidence type="ECO:0000313" key="2">
    <source>
        <dbReference type="EMBL" id="ODV93156.1"/>
    </source>
</evidence>
<proteinExistence type="predicted"/>
<feature type="region of interest" description="Disordered" evidence="1">
    <location>
        <begin position="1"/>
        <end position="52"/>
    </location>
</feature>
<gene>
    <name evidence="2" type="ORF">PACTADRAFT_4943</name>
</gene>
<feature type="compositionally biased region" description="Polar residues" evidence="1">
    <location>
        <begin position="137"/>
        <end position="150"/>
    </location>
</feature>
<feature type="compositionally biased region" description="Low complexity" evidence="1">
    <location>
        <begin position="71"/>
        <end position="89"/>
    </location>
</feature>
<evidence type="ECO:0000256" key="1">
    <source>
        <dbReference type="SAM" id="MobiDB-lite"/>
    </source>
</evidence>
<keyword evidence="3" id="KW-1185">Reference proteome</keyword>